<dbReference type="AlphaFoldDB" id="A0A382WV04"/>
<dbReference type="PANTHER" id="PTHR36536">
    <property type="entry name" value="UPF0111 PROTEIN HI_1603"/>
    <property type="match status" value="1"/>
</dbReference>
<dbReference type="InterPro" id="IPR002727">
    <property type="entry name" value="DUF47"/>
</dbReference>
<dbReference type="InterPro" id="IPR018445">
    <property type="entry name" value="Put_Phosphate_transp_reg"/>
</dbReference>
<dbReference type="Pfam" id="PF01865">
    <property type="entry name" value="PhoU_div"/>
    <property type="match status" value="1"/>
</dbReference>
<name>A0A382WV04_9ZZZZ</name>
<dbReference type="EMBL" id="UINC01162783">
    <property type="protein sequence ID" value="SVD62726.1"/>
    <property type="molecule type" value="Genomic_DNA"/>
</dbReference>
<protein>
    <recommendedName>
        <fullName evidence="3">DUF47 domain-containing protein</fullName>
    </recommendedName>
</protein>
<evidence type="ECO:0000256" key="1">
    <source>
        <dbReference type="ARBA" id="ARBA00008591"/>
    </source>
</evidence>
<dbReference type="PANTHER" id="PTHR36536:SF3">
    <property type="entry name" value="UPF0111 PROTEIN HI_1603"/>
    <property type="match status" value="1"/>
</dbReference>
<comment type="similarity">
    <text evidence="1">Belongs to the UPF0111 family.</text>
</comment>
<dbReference type="Gene3D" id="1.20.58.220">
    <property type="entry name" value="Phosphate transport system protein phou homolog 2, domain 2"/>
    <property type="match status" value="1"/>
</dbReference>
<evidence type="ECO:0000313" key="2">
    <source>
        <dbReference type="EMBL" id="SVD62726.1"/>
    </source>
</evidence>
<accession>A0A382WV04</accession>
<dbReference type="SUPFAM" id="SSF109755">
    <property type="entry name" value="PhoU-like"/>
    <property type="match status" value="1"/>
</dbReference>
<proteinExistence type="inferred from homology"/>
<organism evidence="2">
    <name type="scientific">marine metagenome</name>
    <dbReference type="NCBI Taxonomy" id="408172"/>
    <lineage>
        <taxon>unclassified sequences</taxon>
        <taxon>metagenomes</taxon>
        <taxon>ecological metagenomes</taxon>
    </lineage>
</organism>
<reference evidence="2" key="1">
    <citation type="submission" date="2018-05" db="EMBL/GenBank/DDBJ databases">
        <authorList>
            <person name="Lanie J.A."/>
            <person name="Ng W.-L."/>
            <person name="Kazmierczak K.M."/>
            <person name="Andrzejewski T.M."/>
            <person name="Davidsen T.M."/>
            <person name="Wayne K.J."/>
            <person name="Tettelin H."/>
            <person name="Glass J.I."/>
            <person name="Rusch D."/>
            <person name="Podicherti R."/>
            <person name="Tsui H.-C.T."/>
            <person name="Winkler M.E."/>
        </authorList>
    </citation>
    <scope>NUCLEOTIDE SEQUENCE</scope>
</reference>
<sequence>MNPISFFLKKQYEIEEKIHRLLKYLQDMVLLHQKAFEAYLEKRWDVFENTQQELGRLEKELDLLGHQIQMSLLRESLMPDSRDDLLKLLTKLDQIPSRLKHLLADIGLEKPVIPEEHDNPIRKLLFHTREAVDALAHAVDSLFSDLRSIRQFVEETARQESEVDRYERELLQLIFNNQELDLGRQYQLKYIVKELGGISNLAEDVADAVLIIASKQSS</sequence>
<evidence type="ECO:0008006" key="3">
    <source>
        <dbReference type="Google" id="ProtNLM"/>
    </source>
</evidence>
<dbReference type="InterPro" id="IPR038078">
    <property type="entry name" value="PhoU-like_sf"/>
</dbReference>
<gene>
    <name evidence="2" type="ORF">METZ01_LOCUS415580</name>
</gene>